<sequence>MKSFFSRRSDRDSQAPSHKPSSRDTYKFWSTKPELPTKQATYNGDVAAAQSVRGHEPKSSRSAAKVPLKQPHDSTPSAHISDRTKDKTSSTNTRVSSSAYPVYYPQPIPGQPPPKPPPSRTAELAHSDRHQQPVRNAVAPSHHPFPAQESRDTTQKVSRHNHHRPDPVPVNQNEIWHPPPYASSSRAPETFPRDQPAQQPHRSNEDKDRIHDAARRDRYRERERARDSDQETVRPREDYQRTRDGDRVRDKARRQEKQREAELAEFERQKELERDERLKEMKRLQEQELLKEQEKRQRQQRRELREAEKERRRQKEKEAEERELKLKERPRVLSKTRHESRHTDIPSDDNRHIPKDPRRPSVENRGTDSETERKRPAPSVIIPVDAEVAKPRPSKDQEKRKESTGWISDSYAVRKSSKQVNKDPQLSDEGGNFSDSSLKRRFKFPRLLQKRHSPEEKKVKASRVSETMELKPQAVNELVSDDTGMPIYLPPREHRPVESPTRLPDSAAESGNETDKTRNASNQHKRPKPSHGDEILVKPPDPRTHPFENPRRLEDVVVDHPQARQNIPAPEEPPHPRRSDRTPRMAPIPIDPLERTASMRPQGERALEDIRSGPVFPLSPPPDMEEEDLEAIRTRGRFHEPPADIFAQIRMGTTYHNSQPHVLPSVAHPTPKPEPPPSIRPRVKELPPNGAPYPPTDRLASVDLPESSKRMSIVQPHKIELKHSSSYQPQVAIHPEVGSALVPPAAESIAVPNPRRTTAEPPEQSLPNGMPITRPSTAMGYKDNRTHSRSGAHHHPSHSADMQRRGPSAATGSQSRVASTYGHYNLPPPDPVTHGDVMTRLQEARLQQKLGMSIARPSTTTGHKSSRHYMDNQHKHLSTATPIVNNLVLQSDAGPQATTRTESHRDSVNVHAKSLHHPPPTPRITSVLPPQPDAITRQPTSRAEASGAPAQPESQPSRAHHQPPPTPRVGTVMPPPVDYSSRPVRMDAPAPVLQGSRSSHQPPPTPRVGTLPPLSQTDPTTLRSSSTRVDVPTVSNTTQGRPSRTVPPTPRIDNRRLDPQPLPSHQEQRTYHHRREASNPEDQLKGPVDLPISASLHASDMQQQTRKTADMEQPPFDKPKRLHTLPSSSHEAGPTIVNEPQNTTSVVPSSVRHAVPEAAPPIDVQPSRQLYDPRKDGTVVTSNKETHVGTMAMQFNDLIVSGNEAPTSAFANPVNPPPRVEHHKASESAQPTSVPVREDATVIQRDFPPPIRIHRIIEGPPKEPETVVGSTVPAGPLAESRRIEPLKDSKHDHREQGRPKDGARESRKQERQRDNGTERPSPRQGPSTSTTDSIPPPLVTSESITPRNAPTAQPLEVKDLNQPTIMNSRSDKNDSKPSPTVVQPQVKVEAMPEEVEEFKMPFLAQAPIVPALPSRPHDMLQSTTAPRPPVVPSTPLHIPRELSQPIRGPTVPSTPLHVPREMPQLTRGQTVPSTPLHVSRDMPAGVKAPPIPSTPLQIHPELPSIPIPPNVPRTPLHLPRDMSSGTYIPYNGKDGRGKAPLQSMQPERFNVAVGVFENVIKPMGVDIPNTNPSSFWASTPRADQASQARLSTIPGPPTPRGSVRQSLQSVINFGEAMAERRQSAMVWQPPIAENTEPTQVVGDMKRLGSEKTPLVNSKRDPPQEIKEFAQPKSLMHSTSTRGESLSRHLPLQTPRQLLADLPRQPEVLSDNKVAGPPTLPDGLERKKEARNSATFLDYATKPWEIGSSVVAPAPLDSQHSNQYQSIDHQEVRARKNSNSPRRGTAAIPSSNHRTDSRRTHDNDRHAHTNQTTTRAEYTHTHPDSDRETSRRPWKAESGTNGPNVEKRTETGESPGAGSVNTRIQHPVLAELLSAPKSRTVATHLSEQPTPAQSNRVLVSADVQKHSPKLRTSPSERHRQIPEGSARTSPQKRALEVPEKHSREFNRDPPTSRDVAQKQHHDSPSGPISAPPASNHVPMTPMLHATTLGSEYPSRAGTSSRYPVEQTSSRDKRQSVLNVQHTTQSNRVDNPDIGHGRNLVIHPSNLPVEPALRTAPLHRPVYPASNARHRQSSSLPVNSLHAIVQETQVIERPIQPVVPMAVQPTASMQKDNPTRNSVYENNPPTMRREPSEETILLRTPSSLAHSVALKPTFSRQSMTPSTASQKAKKGIFDIFKRNSGQASNKTTAEASPYEIWHPNSAETPDSSPGQEKPVPRTTIASTPHMAPIPVSIPITVAPEHKSVTAKVFTPFRYLTMGSKKHHTLSDVSLEAQDGTPANTEIGSPNMSILSQIPIQLPPVQDAMVAAKDWVVKEADKQVHAKNRLGRYKPGIVFDAKEDPPEDQKKTSRMGRPNPSSRHRSSRKETEKSSPPHESRTVTINNDYYEPRGDSHHHHREHLNHS</sequence>
<feature type="region of interest" description="Disordered" evidence="1">
    <location>
        <begin position="1646"/>
        <end position="1688"/>
    </location>
</feature>
<feature type="compositionally biased region" description="Basic and acidic residues" evidence="1">
    <location>
        <begin position="602"/>
        <end position="611"/>
    </location>
</feature>
<feature type="compositionally biased region" description="Basic and acidic residues" evidence="1">
    <location>
        <begin position="1279"/>
        <end position="1321"/>
    </location>
</feature>
<feature type="compositionally biased region" description="Basic and acidic residues" evidence="1">
    <location>
        <begin position="572"/>
        <end position="583"/>
    </location>
</feature>
<feature type="region of interest" description="Disordered" evidence="1">
    <location>
        <begin position="2180"/>
        <end position="2223"/>
    </location>
</feature>
<feature type="compositionally biased region" description="Basic and acidic residues" evidence="1">
    <location>
        <begin position="202"/>
        <end position="331"/>
    </location>
</feature>
<reference evidence="2 3" key="1">
    <citation type="journal article" date="2018" name="Evol. Lett.">
        <title>Horizontal gene cluster transfer increased hallucinogenic mushroom diversity.</title>
        <authorList>
            <person name="Reynolds H.T."/>
            <person name="Vijayakumar V."/>
            <person name="Gluck-Thaler E."/>
            <person name="Korotkin H.B."/>
            <person name="Matheny P.B."/>
            <person name="Slot J.C."/>
        </authorList>
    </citation>
    <scope>NUCLEOTIDE SEQUENCE [LARGE SCALE GENOMIC DNA]</scope>
    <source>
        <strain evidence="2 3">2629</strain>
    </source>
</reference>
<keyword evidence="3" id="KW-1185">Reference proteome</keyword>
<feature type="compositionally biased region" description="Basic and acidic residues" evidence="1">
    <location>
        <begin position="1932"/>
        <end position="1962"/>
    </location>
</feature>
<feature type="region of interest" description="Disordered" evidence="1">
    <location>
        <begin position="1904"/>
        <end position="2032"/>
    </location>
</feature>
<feature type="compositionally biased region" description="Polar residues" evidence="1">
    <location>
        <begin position="1776"/>
        <end position="1791"/>
    </location>
</feature>
<feature type="region of interest" description="Disordered" evidence="1">
    <location>
        <begin position="1761"/>
        <end position="1860"/>
    </location>
</feature>
<feature type="compositionally biased region" description="Basic and acidic residues" evidence="1">
    <location>
        <begin position="2333"/>
        <end position="2344"/>
    </location>
</feature>
<feature type="compositionally biased region" description="Basic and acidic residues" evidence="1">
    <location>
        <begin position="1792"/>
        <end position="1806"/>
    </location>
</feature>
<feature type="compositionally biased region" description="Basic and acidic residues" evidence="1">
    <location>
        <begin position="2361"/>
        <end position="2374"/>
    </location>
</feature>
<feature type="compositionally biased region" description="Polar residues" evidence="1">
    <location>
        <begin position="2105"/>
        <end position="2123"/>
    </location>
</feature>
<gene>
    <name evidence="2" type="ORF">CVT24_005948</name>
</gene>
<evidence type="ECO:0000256" key="1">
    <source>
        <dbReference type="SAM" id="MobiDB-lite"/>
    </source>
</evidence>
<feature type="compositionally biased region" description="Polar residues" evidence="1">
    <location>
        <begin position="2199"/>
        <end position="2208"/>
    </location>
</feature>
<feature type="compositionally biased region" description="Basic and acidic residues" evidence="1">
    <location>
        <begin position="1255"/>
        <end position="1265"/>
    </location>
</feature>
<dbReference type="STRING" id="181874.A0A409V8Z6"/>
<dbReference type="Proteomes" id="UP000284842">
    <property type="component" value="Unassembled WGS sequence"/>
</dbReference>
<proteinExistence type="predicted"/>
<feature type="region of interest" description="Disordered" evidence="1">
    <location>
        <begin position="1254"/>
        <end position="1385"/>
    </location>
</feature>
<dbReference type="OrthoDB" id="3058872at2759"/>
<organism evidence="2 3">
    <name type="scientific">Panaeolus cyanescens</name>
    <dbReference type="NCBI Taxonomy" id="181874"/>
    <lineage>
        <taxon>Eukaryota</taxon>
        <taxon>Fungi</taxon>
        <taxon>Dikarya</taxon>
        <taxon>Basidiomycota</taxon>
        <taxon>Agaricomycotina</taxon>
        <taxon>Agaricomycetes</taxon>
        <taxon>Agaricomycetidae</taxon>
        <taxon>Agaricales</taxon>
        <taxon>Agaricineae</taxon>
        <taxon>Galeropsidaceae</taxon>
        <taxon>Panaeolus</taxon>
    </lineage>
</organism>
<feature type="compositionally biased region" description="Basic and acidic residues" evidence="1">
    <location>
        <begin position="1107"/>
        <end position="1119"/>
    </location>
</feature>
<feature type="compositionally biased region" description="Polar residues" evidence="1">
    <location>
        <begin position="2014"/>
        <end position="2027"/>
    </location>
</feature>
<feature type="region of interest" description="Disordered" evidence="1">
    <location>
        <begin position="1211"/>
        <end position="1237"/>
    </location>
</feature>
<feature type="compositionally biased region" description="Basic residues" evidence="1">
    <location>
        <begin position="2389"/>
        <end position="2400"/>
    </location>
</feature>
<feature type="compositionally biased region" description="Polar residues" evidence="1">
    <location>
        <begin position="1015"/>
        <end position="1042"/>
    </location>
</feature>
<feature type="compositionally biased region" description="Pro residues" evidence="1">
    <location>
        <begin position="962"/>
        <end position="977"/>
    </location>
</feature>
<comment type="caution">
    <text evidence="2">The sequence shown here is derived from an EMBL/GenBank/DDBJ whole genome shotgun (WGS) entry which is preliminary data.</text>
</comment>
<name>A0A409V8Z6_9AGAR</name>
<feature type="region of interest" description="Disordered" evidence="1">
    <location>
        <begin position="656"/>
        <end position="701"/>
    </location>
</feature>
<feature type="compositionally biased region" description="Basic and acidic residues" evidence="1">
    <location>
        <begin position="1816"/>
        <end position="1834"/>
    </location>
</feature>
<feature type="compositionally biased region" description="Basic and acidic residues" evidence="1">
    <location>
        <begin position="1066"/>
        <end position="1084"/>
    </location>
</feature>
<feature type="compositionally biased region" description="Basic and acidic residues" evidence="1">
    <location>
        <begin position="530"/>
        <end position="562"/>
    </location>
</feature>
<feature type="compositionally biased region" description="Pro residues" evidence="1">
    <location>
        <begin position="104"/>
        <end position="119"/>
    </location>
</feature>
<protein>
    <submittedName>
        <fullName evidence="2">Uncharacterized protein</fullName>
    </submittedName>
</protein>
<feature type="compositionally biased region" description="Polar residues" evidence="1">
    <location>
        <begin position="1879"/>
        <end position="1896"/>
    </location>
</feature>
<dbReference type="EMBL" id="NHTK01006132">
    <property type="protein sequence ID" value="PPQ63093.1"/>
    <property type="molecule type" value="Genomic_DNA"/>
</dbReference>
<feature type="compositionally biased region" description="Pro residues" evidence="1">
    <location>
        <begin position="670"/>
        <end position="679"/>
    </location>
</feature>
<feature type="compositionally biased region" description="Low complexity" evidence="1">
    <location>
        <begin position="1963"/>
        <end position="1973"/>
    </location>
</feature>
<feature type="compositionally biased region" description="Basic and acidic residues" evidence="1">
    <location>
        <begin position="1657"/>
        <end position="1669"/>
    </location>
</feature>
<feature type="compositionally biased region" description="Basic and acidic residues" evidence="1">
    <location>
        <begin position="341"/>
        <end position="375"/>
    </location>
</feature>
<feature type="compositionally biased region" description="Polar residues" evidence="1">
    <location>
        <begin position="89"/>
        <end position="99"/>
    </location>
</feature>
<evidence type="ECO:0000313" key="2">
    <source>
        <dbReference type="EMBL" id="PPQ63093.1"/>
    </source>
</evidence>
<dbReference type="InParanoid" id="A0A409V8Z6"/>
<feature type="region of interest" description="Disordered" evidence="1">
    <location>
        <begin position="744"/>
        <end position="834"/>
    </location>
</feature>
<feature type="region of interest" description="Disordered" evidence="1">
    <location>
        <begin position="2329"/>
        <end position="2400"/>
    </location>
</feature>
<feature type="region of interest" description="Disordered" evidence="1">
    <location>
        <begin position="2105"/>
        <end position="2127"/>
    </location>
</feature>
<feature type="compositionally biased region" description="Basic and acidic residues" evidence="1">
    <location>
        <begin position="387"/>
        <end position="403"/>
    </location>
</feature>
<feature type="compositionally biased region" description="Basic residues" evidence="1">
    <location>
        <begin position="787"/>
        <end position="797"/>
    </location>
</feature>
<feature type="region of interest" description="Disordered" evidence="1">
    <location>
        <begin position="894"/>
        <end position="1143"/>
    </location>
</feature>
<feature type="region of interest" description="Disordered" evidence="1">
    <location>
        <begin position="1"/>
        <end position="627"/>
    </location>
</feature>
<feature type="region of interest" description="Disordered" evidence="1">
    <location>
        <begin position="1705"/>
        <end position="1727"/>
    </location>
</feature>
<evidence type="ECO:0000313" key="3">
    <source>
        <dbReference type="Proteomes" id="UP000284842"/>
    </source>
</evidence>
<feature type="region of interest" description="Disordered" evidence="1">
    <location>
        <begin position="1879"/>
        <end position="1898"/>
    </location>
</feature>
<feature type="compositionally biased region" description="Basic residues" evidence="1">
    <location>
        <begin position="439"/>
        <end position="451"/>
    </location>
</feature>
<feature type="compositionally biased region" description="Polar residues" evidence="1">
    <location>
        <begin position="1995"/>
        <end position="2006"/>
    </location>
</feature>
<feature type="compositionally biased region" description="Polar residues" evidence="1">
    <location>
        <begin position="1340"/>
        <end position="1351"/>
    </location>
</feature>
<accession>A0A409V8Z6</accession>